<evidence type="ECO:0000259" key="6">
    <source>
        <dbReference type="PROSITE" id="PS50237"/>
    </source>
</evidence>
<dbReference type="PANTHER" id="PTHR45700">
    <property type="entry name" value="UBIQUITIN-PROTEIN LIGASE E3C"/>
    <property type="match status" value="1"/>
</dbReference>
<feature type="domain" description="HECT" evidence="6">
    <location>
        <begin position="727"/>
        <end position="1065"/>
    </location>
</feature>
<evidence type="ECO:0000256" key="3">
    <source>
        <dbReference type="ARBA" id="ARBA00022679"/>
    </source>
</evidence>
<evidence type="ECO:0000256" key="4">
    <source>
        <dbReference type="ARBA" id="ARBA00022786"/>
    </source>
</evidence>
<dbReference type="EC" id="2.3.2.26" evidence="2"/>
<dbReference type="GO" id="GO:0000209">
    <property type="term" value="P:protein polyubiquitination"/>
    <property type="evidence" value="ECO:0007669"/>
    <property type="project" value="InterPro"/>
</dbReference>
<comment type="caution">
    <text evidence="7">The sequence shown here is derived from an EMBL/GenBank/DDBJ whole genome shotgun (WGS) entry which is preliminary data.</text>
</comment>
<dbReference type="GO" id="GO:0006511">
    <property type="term" value="P:ubiquitin-dependent protein catabolic process"/>
    <property type="evidence" value="ECO:0007669"/>
    <property type="project" value="TreeGrafter"/>
</dbReference>
<dbReference type="PROSITE" id="PS50237">
    <property type="entry name" value="HECT"/>
    <property type="match status" value="1"/>
</dbReference>
<proteinExistence type="predicted"/>
<dbReference type="FunFam" id="3.30.2160.10:FF:000002">
    <property type="entry name" value="Putative Ubiquitin-protein ligase E3C"/>
    <property type="match status" value="1"/>
</dbReference>
<sequence>MFRRDAELTSASRAKALLVEQARAQRDERERKRALESHVVLLQSLVRRRQSNKRTIAASQAEIDRKLTDVDTLEQVLQQRIILPAPALLPLLQNAFYLMRSSPVDSQKVLLKLIVRVQSNWTLAQKRWAAAFGDLPIVMLRRFVVCCIELSAFRESSSAIAFVKDLIGVNQDSPCSDSQKAMCQYLSQDSLILQSTLFGQKPRSTTLCGLIRSIFIKCEDADQMTALWEILLYLSNECKSTIVPDLIVNIFSLPFMADKFPKAHLNSLQTILPLIFLTEIPDEVELPTSPIQALSSSIFILANVLWLSSSYVNYITLINASYRVDLKPVLRVYMKWCWTMFQIVPDYTFSGESMAWHHLSKSHSVPVPIPPHILKYLQYFYSYSTIHHLVPNCWTYDDSAIIKPLTTTLPVPMLPNALLDEEKFGFGNIAQQPVTSAWKRLWNRKPQWASKLFDSFKSSSATSAPIAPTSYTPTISKAFESDLFLELAKLYGLFLFRWTPKDSKLPHPLLSTLSFYKSPSGQSLVTVLWLYIQETLDIDSFAKTTVLEAIPASDGVGNVLLLFLQCYNQLLVVLDESEMYDHAYPLPLCEVERVILFFKPMLYRCFYDNPSKHVDAFGDYLVHSATHLLQQLYNRCARQPFCNVTSWVLTDLDGSAVLDRIFRDEPRAMNLLRHMPYLLMYADRVRLFETWVRQDRERYQAEGVPGYRINIRRGYILEDGLTKLNVIKGDLKKKIQVHFVNSAGGQEVGIDAGGLFKEFWTDLSQLAFDPNYGLFQCTKDQLLYPNPHSGMVHRAHLVLFEFLGRILGKALYEKIVVQPKFARFFLTKLLGRPNPWHDLPSLDPELYKNLSFLKTYDGDISDLGLTFSIGQDCFGVQKQIELIPGGGNVSVNSENRFRYIHLAANFYLNTQIRDQSAAFLIGLQDVIDPMWLNMFNEPELQVLISGSSVALDIHDLKQATVYAGGYFSQDKRIQWLWKALESFTPAEQSQFLRFVTSCQRAPILGFQSLHPPFCIQKITISHDQDKLPSAATCFNTLKLPTYSSYKVLREKLRTSITSNAGFELT</sequence>
<dbReference type="AlphaFoldDB" id="A0A1W0A943"/>
<dbReference type="STRING" id="74557.A0A1W0A943"/>
<comment type="catalytic activity">
    <reaction evidence="1">
        <text>S-ubiquitinyl-[E2 ubiquitin-conjugating enzyme]-L-cysteine + [acceptor protein]-L-lysine = [E2 ubiquitin-conjugating enzyme]-L-cysteine + N(6)-ubiquitinyl-[acceptor protein]-L-lysine.</text>
        <dbReference type="EC" id="2.3.2.26"/>
    </reaction>
</comment>
<dbReference type="Pfam" id="PF00632">
    <property type="entry name" value="HECT"/>
    <property type="match status" value="1"/>
</dbReference>
<dbReference type="FunFam" id="3.30.2410.10:FF:000009">
    <property type="entry name" value="Probable E3 ubiquitin-protein ligase HECTD2"/>
    <property type="match status" value="1"/>
</dbReference>
<protein>
    <recommendedName>
        <fullName evidence="2">HECT-type E3 ubiquitin transferase</fullName>
        <ecNumber evidence="2">2.3.2.26</ecNumber>
    </recommendedName>
</protein>
<dbReference type="SUPFAM" id="SSF56204">
    <property type="entry name" value="Hect, E3 ligase catalytic domain"/>
    <property type="match status" value="1"/>
</dbReference>
<reference evidence="7 8" key="1">
    <citation type="journal article" date="2014" name="Genome Biol. Evol.">
        <title>The secreted proteins of Achlya hypogyna and Thraustotheca clavata identify the ancestral oomycete secretome and reveal gene acquisitions by horizontal gene transfer.</title>
        <authorList>
            <person name="Misner I."/>
            <person name="Blouin N."/>
            <person name="Leonard G."/>
            <person name="Richards T.A."/>
            <person name="Lane C.E."/>
        </authorList>
    </citation>
    <scope>NUCLEOTIDE SEQUENCE [LARGE SCALE GENOMIC DNA]</scope>
    <source>
        <strain evidence="7 8">ATCC 34112</strain>
    </source>
</reference>
<evidence type="ECO:0000313" key="7">
    <source>
        <dbReference type="EMBL" id="OQS06813.1"/>
    </source>
</evidence>
<name>A0A1W0A943_9STRA</name>
<keyword evidence="8" id="KW-1185">Reference proteome</keyword>
<evidence type="ECO:0000256" key="1">
    <source>
        <dbReference type="ARBA" id="ARBA00000885"/>
    </source>
</evidence>
<evidence type="ECO:0000256" key="2">
    <source>
        <dbReference type="ARBA" id="ARBA00012485"/>
    </source>
</evidence>
<dbReference type="SMART" id="SM00119">
    <property type="entry name" value="HECTc"/>
    <property type="match status" value="1"/>
</dbReference>
<dbReference type="Proteomes" id="UP000243217">
    <property type="component" value="Unassembled WGS sequence"/>
</dbReference>
<dbReference type="Gene3D" id="3.90.1750.10">
    <property type="entry name" value="Hect, E3 ligase catalytic domains"/>
    <property type="match status" value="1"/>
</dbReference>
<keyword evidence="4 5" id="KW-0833">Ubl conjugation pathway</keyword>
<dbReference type="InterPro" id="IPR035983">
    <property type="entry name" value="Hect_E3_ubiquitin_ligase"/>
</dbReference>
<feature type="active site" description="Glycyl thioester intermediate" evidence="5">
    <location>
        <position position="1033"/>
    </location>
</feature>
<dbReference type="CDD" id="cd00078">
    <property type="entry name" value="HECTc"/>
    <property type="match status" value="1"/>
</dbReference>
<dbReference type="OrthoDB" id="8068875at2759"/>
<accession>A0A1W0A943</accession>
<evidence type="ECO:0000313" key="8">
    <source>
        <dbReference type="Proteomes" id="UP000243217"/>
    </source>
</evidence>
<dbReference type="InterPro" id="IPR000569">
    <property type="entry name" value="HECT_dom"/>
</dbReference>
<dbReference type="Gene3D" id="3.30.2160.10">
    <property type="entry name" value="Hect, E3 ligase catalytic domain"/>
    <property type="match status" value="1"/>
</dbReference>
<organism evidence="7 8">
    <name type="scientific">Thraustotheca clavata</name>
    <dbReference type="NCBI Taxonomy" id="74557"/>
    <lineage>
        <taxon>Eukaryota</taxon>
        <taxon>Sar</taxon>
        <taxon>Stramenopiles</taxon>
        <taxon>Oomycota</taxon>
        <taxon>Saprolegniomycetes</taxon>
        <taxon>Saprolegniales</taxon>
        <taxon>Achlyaceae</taxon>
        <taxon>Thraustotheca</taxon>
    </lineage>
</organism>
<dbReference type="PANTHER" id="PTHR45700:SF2">
    <property type="entry name" value="UBIQUITIN-PROTEIN LIGASE E3C"/>
    <property type="match status" value="1"/>
</dbReference>
<dbReference type="InterPro" id="IPR044611">
    <property type="entry name" value="E3A/B/C-like"/>
</dbReference>
<gene>
    <name evidence="7" type="ORF">THRCLA_01177</name>
</gene>
<dbReference type="GO" id="GO:0061630">
    <property type="term" value="F:ubiquitin protein ligase activity"/>
    <property type="evidence" value="ECO:0007669"/>
    <property type="project" value="UniProtKB-EC"/>
</dbReference>
<dbReference type="EMBL" id="JNBS01000305">
    <property type="protein sequence ID" value="OQS06813.1"/>
    <property type="molecule type" value="Genomic_DNA"/>
</dbReference>
<dbReference type="Gene3D" id="3.30.2410.10">
    <property type="entry name" value="Hect, E3 ligase catalytic domain"/>
    <property type="match status" value="1"/>
</dbReference>
<keyword evidence="3" id="KW-0808">Transferase</keyword>
<evidence type="ECO:0000256" key="5">
    <source>
        <dbReference type="PROSITE-ProRule" id="PRU00104"/>
    </source>
</evidence>